<dbReference type="SUPFAM" id="SSF52540">
    <property type="entry name" value="P-loop containing nucleoside triphosphate hydrolases"/>
    <property type="match status" value="1"/>
</dbReference>
<keyword evidence="4" id="KW-1185">Reference proteome</keyword>
<dbReference type="Gene3D" id="3.40.50.300">
    <property type="entry name" value="P-loop containing nucleotide triphosphate hydrolases"/>
    <property type="match status" value="1"/>
</dbReference>
<evidence type="ECO:0000313" key="3">
    <source>
        <dbReference type="EMBL" id="RDW60320.1"/>
    </source>
</evidence>
<dbReference type="InterPro" id="IPR054289">
    <property type="entry name" value="DUF7025"/>
</dbReference>
<dbReference type="EMBL" id="PDLN01000019">
    <property type="protein sequence ID" value="RDW60320.1"/>
    <property type="molecule type" value="Genomic_DNA"/>
</dbReference>
<proteinExistence type="predicted"/>
<feature type="compositionally biased region" description="Basic and acidic residues" evidence="1">
    <location>
        <begin position="921"/>
        <end position="936"/>
    </location>
</feature>
<dbReference type="Pfam" id="PF00004">
    <property type="entry name" value="AAA"/>
    <property type="match status" value="1"/>
</dbReference>
<comment type="caution">
    <text evidence="3">The sequence shown here is derived from an EMBL/GenBank/DDBJ whole genome shotgun (WGS) entry which is preliminary data.</text>
</comment>
<dbReference type="CDD" id="cd19481">
    <property type="entry name" value="RecA-like_protease"/>
    <property type="match status" value="1"/>
</dbReference>
<dbReference type="PANTHER" id="PTHR46411">
    <property type="entry name" value="FAMILY ATPASE, PUTATIVE-RELATED"/>
    <property type="match status" value="1"/>
</dbReference>
<evidence type="ECO:0000256" key="1">
    <source>
        <dbReference type="SAM" id="MobiDB-lite"/>
    </source>
</evidence>
<reference evidence="3 4" key="1">
    <citation type="journal article" date="2018" name="IMA Fungus">
        <title>IMA Genome-F 9: Draft genome sequence of Annulohypoxylon stygium, Aspergillus mulundensis, Berkeleyomyces basicola (syn. Thielaviopsis basicola), Ceratocystis smalleyi, two Cercospora beticola strains, Coleophoma cylindrospora, Fusarium fracticaudum, Phialophora cf. hyalina, and Morchella septimelata.</title>
        <authorList>
            <person name="Wingfield B.D."/>
            <person name="Bills G.F."/>
            <person name="Dong Y."/>
            <person name="Huang W."/>
            <person name="Nel W.J."/>
            <person name="Swalarsk-Parry B.S."/>
            <person name="Vaghefi N."/>
            <person name="Wilken P.M."/>
            <person name="An Z."/>
            <person name="de Beer Z.W."/>
            <person name="De Vos L."/>
            <person name="Chen L."/>
            <person name="Duong T.A."/>
            <person name="Gao Y."/>
            <person name="Hammerbacher A."/>
            <person name="Kikkert J.R."/>
            <person name="Li Y."/>
            <person name="Li H."/>
            <person name="Li K."/>
            <person name="Li Q."/>
            <person name="Liu X."/>
            <person name="Ma X."/>
            <person name="Naidoo K."/>
            <person name="Pethybridge S.J."/>
            <person name="Sun J."/>
            <person name="Steenkamp E.T."/>
            <person name="van der Nest M.A."/>
            <person name="van Wyk S."/>
            <person name="Wingfield M.J."/>
            <person name="Xiong C."/>
            <person name="Yue Q."/>
            <person name="Zhang X."/>
        </authorList>
    </citation>
    <scope>NUCLEOTIDE SEQUENCE [LARGE SCALE GENOMIC DNA]</scope>
    <source>
        <strain evidence="3 4">BP5796</strain>
    </source>
</reference>
<dbReference type="InterPro" id="IPR056599">
    <property type="entry name" value="AAA_lid_fung"/>
</dbReference>
<dbReference type="Proteomes" id="UP000256328">
    <property type="component" value="Unassembled WGS sequence"/>
</dbReference>
<dbReference type="PANTHER" id="PTHR46411:SF3">
    <property type="entry name" value="AAA+ ATPASE DOMAIN-CONTAINING PROTEIN"/>
    <property type="match status" value="1"/>
</dbReference>
<organism evidence="3 4">
    <name type="scientific">Coleophoma crateriformis</name>
    <dbReference type="NCBI Taxonomy" id="565419"/>
    <lineage>
        <taxon>Eukaryota</taxon>
        <taxon>Fungi</taxon>
        <taxon>Dikarya</taxon>
        <taxon>Ascomycota</taxon>
        <taxon>Pezizomycotina</taxon>
        <taxon>Leotiomycetes</taxon>
        <taxon>Helotiales</taxon>
        <taxon>Dermateaceae</taxon>
        <taxon>Coleophoma</taxon>
    </lineage>
</organism>
<feature type="compositionally biased region" description="Gly residues" evidence="1">
    <location>
        <begin position="827"/>
        <end position="836"/>
    </location>
</feature>
<feature type="region of interest" description="Disordered" evidence="1">
    <location>
        <begin position="168"/>
        <end position="192"/>
    </location>
</feature>
<name>A0A3D8QF95_9HELO</name>
<accession>A0A3D8QF95</accession>
<gene>
    <name evidence="3" type="ORF">BP5796_11926</name>
</gene>
<feature type="region of interest" description="Disordered" evidence="1">
    <location>
        <begin position="827"/>
        <end position="957"/>
    </location>
</feature>
<feature type="compositionally biased region" description="Acidic residues" evidence="1">
    <location>
        <begin position="947"/>
        <end position="957"/>
    </location>
</feature>
<dbReference type="GO" id="GO:0016887">
    <property type="term" value="F:ATP hydrolysis activity"/>
    <property type="evidence" value="ECO:0007669"/>
    <property type="project" value="InterPro"/>
</dbReference>
<dbReference type="Pfam" id="PF22942">
    <property type="entry name" value="DUF7025"/>
    <property type="match status" value="1"/>
</dbReference>
<dbReference type="Pfam" id="PF23232">
    <property type="entry name" value="AAA_lid_13"/>
    <property type="match status" value="1"/>
</dbReference>
<dbReference type="AlphaFoldDB" id="A0A3D8QF95"/>
<dbReference type="InterPro" id="IPR003959">
    <property type="entry name" value="ATPase_AAA_core"/>
</dbReference>
<evidence type="ECO:0000313" key="4">
    <source>
        <dbReference type="Proteomes" id="UP000256328"/>
    </source>
</evidence>
<feature type="domain" description="AAA+ ATPase" evidence="2">
    <location>
        <begin position="549"/>
        <end position="675"/>
    </location>
</feature>
<feature type="compositionally biased region" description="Basic and acidic residues" evidence="1">
    <location>
        <begin position="878"/>
        <end position="893"/>
    </location>
</feature>
<dbReference type="GO" id="GO:0005524">
    <property type="term" value="F:ATP binding"/>
    <property type="evidence" value="ECO:0007669"/>
    <property type="project" value="InterPro"/>
</dbReference>
<protein>
    <recommendedName>
        <fullName evidence="2">AAA+ ATPase domain-containing protein</fullName>
    </recommendedName>
</protein>
<dbReference type="InterPro" id="IPR003593">
    <property type="entry name" value="AAA+_ATPase"/>
</dbReference>
<evidence type="ECO:0000259" key="2">
    <source>
        <dbReference type="SMART" id="SM00382"/>
    </source>
</evidence>
<dbReference type="SMART" id="SM00382">
    <property type="entry name" value="AAA"/>
    <property type="match status" value="1"/>
</dbReference>
<dbReference type="InterPro" id="IPR027417">
    <property type="entry name" value="P-loop_NTPase"/>
</dbReference>
<dbReference type="OrthoDB" id="10042665at2759"/>
<feature type="compositionally biased region" description="Polar residues" evidence="1">
    <location>
        <begin position="867"/>
        <end position="876"/>
    </location>
</feature>
<sequence>MDNVAKAESHNGTDELEHRRRLPEMGQIRFIPEVRKCNFEHFKNRFNAAKEGIYAVDVLESDASLEQEIAEELKLRQILPMQTTNNKGRLPEPTSTRNVRVGQSSTKVITRVRIQSPSLLLVLSRVMEEDWESRPRTFLSPFRPLIAYHAQICQVLSDLEIKLGQQADTPVTAHTPASRGETSDQEDDDEVRSWDDGTAVLAELRSYVEFMSREIIPIYHRFEALDETSDARVRFEDLWCLFRVGETIIRPCGVGADKDIDNLVLGNRYWRVYALRPAWPKYRVAAPDPRRYISADDEMASFGVQCYYIDYTGDEFCAVSATFEIQPYDGERPIKSLKVFPQRFLPNHEAKLTASIEVSKLFLRNIEMRHTSYNWWTLTLDPLGEPTTDSEGNILRRPEYVDSEVIVDFVEAFQACPSWKPVPSVLKPMEQTKSTTIDDFYICWWLDSNRTKLLAETSEILVLEAGVAIWERNRNLSEDKFLTSVRENDRNNTLTTAEYLLDRDLPLLPLRQFAYVLRDRKFAQVAAPRLTPKDGVDHLSLDWIKGKGKALFILLHGVPGVGKTATAEAVAQASGKPLFTITCGDLGLTPIEVEAALQRIFRLANTWSCVLLLDEVDTFFSQRSKGDTNLTKNALVSVFLRVLEYYDGLLFLTTNRPGALDEAFRSRIHLTLYYPPLDYQQTMEIWKLNIDRLRQVEKDRAEAVSHEPLQINEKGILRFAKEKFHQDHNRNRWNGRQIRNAFQIASSLANFDARKDGIQPRLSVEHFKMIHTVTDDFDKYIKEAKGKSDGELAFDRGDRADHWDIDEGKIGNSPYEHTSAMRGQRFAGGVGLGQRGPFGSMINSQSLQPPSPRPFEPRPNLVRPPSITFNHGSQASLRDWKRSPRRGSKEHGSEPVYNEPSDEYISSDRNNEDDMSSGRSEGPKRGREWCDPETRGWRKRMRTTENNQEDDSISSYP</sequence>